<feature type="transmembrane region" description="Helical" evidence="1">
    <location>
        <begin position="496"/>
        <end position="515"/>
    </location>
</feature>
<dbReference type="EMBL" id="LHUR01000042">
    <property type="protein sequence ID" value="KOA18543.1"/>
    <property type="molecule type" value="Genomic_DNA"/>
</dbReference>
<evidence type="ECO:0000313" key="3">
    <source>
        <dbReference type="Proteomes" id="UP000037043"/>
    </source>
</evidence>
<keyword evidence="1" id="KW-0812">Transmembrane</keyword>
<feature type="transmembrane region" description="Helical" evidence="1">
    <location>
        <begin position="269"/>
        <end position="288"/>
    </location>
</feature>
<evidence type="ECO:0000256" key="1">
    <source>
        <dbReference type="SAM" id="Phobius"/>
    </source>
</evidence>
<evidence type="ECO:0000313" key="2">
    <source>
        <dbReference type="EMBL" id="KOA18543.1"/>
    </source>
</evidence>
<organism evidence="2 3">
    <name type="scientific">Clostridium homopropionicum DSM 5847</name>
    <dbReference type="NCBI Taxonomy" id="1121318"/>
    <lineage>
        <taxon>Bacteria</taxon>
        <taxon>Bacillati</taxon>
        <taxon>Bacillota</taxon>
        <taxon>Clostridia</taxon>
        <taxon>Eubacteriales</taxon>
        <taxon>Clostridiaceae</taxon>
        <taxon>Clostridium</taxon>
    </lineage>
</organism>
<accession>A0A0L6Z6U2</accession>
<comment type="caution">
    <text evidence="2">The sequence shown here is derived from an EMBL/GenBank/DDBJ whole genome shotgun (WGS) entry which is preliminary data.</text>
</comment>
<feature type="transmembrane region" description="Helical" evidence="1">
    <location>
        <begin position="169"/>
        <end position="195"/>
    </location>
</feature>
<feature type="transmembrane region" description="Helical" evidence="1">
    <location>
        <begin position="521"/>
        <end position="538"/>
    </location>
</feature>
<feature type="transmembrane region" description="Helical" evidence="1">
    <location>
        <begin position="348"/>
        <end position="366"/>
    </location>
</feature>
<feature type="transmembrane region" description="Helical" evidence="1">
    <location>
        <begin position="378"/>
        <end position="397"/>
    </location>
</feature>
<keyword evidence="1" id="KW-0472">Membrane</keyword>
<dbReference type="STRING" id="36844.SAMN04488501_10134"/>
<feature type="transmembrane region" description="Helical" evidence="1">
    <location>
        <begin position="139"/>
        <end position="163"/>
    </location>
</feature>
<keyword evidence="1" id="KW-1133">Transmembrane helix</keyword>
<dbReference type="RefSeq" id="WP_052222878.1">
    <property type="nucleotide sequence ID" value="NZ_LHUR01000042.1"/>
</dbReference>
<dbReference type="PATRIC" id="fig|1121318.3.peg.3443"/>
<dbReference type="Proteomes" id="UP000037043">
    <property type="component" value="Unassembled WGS sequence"/>
</dbReference>
<proteinExistence type="predicted"/>
<dbReference type="AlphaFoldDB" id="A0A0L6Z6U2"/>
<name>A0A0L6Z6U2_9CLOT</name>
<protein>
    <submittedName>
        <fullName evidence="2">Uncharacterized protein</fullName>
    </submittedName>
</protein>
<keyword evidence="3" id="KW-1185">Reference proteome</keyword>
<gene>
    <name evidence="2" type="ORF">CLHOM_34450</name>
</gene>
<sequence>MKEFKTLIVLDKFKGFFEAVGVDYSIMRKILQVKLTMDSRRVPTALGNSRKKADDQDEEDSNSFIKSLWLYMILGAIMIPIVMLGENYIFQMSLIFGILIFMLMSTLISDFSSVLLDIRDKNIIFTKPVDSKTLNVAKAIHVFIYMLFLTVALAGLALITSIIKHGILFFIIFLLEIILMNLFIVVITALIYILILKFFDGEKLKDIINYVQIGLSIVIAVEYQLVGRLFNIVHINVTFVPKWWQYFIVPIWFGAPFEVILKKNYNTNFIIFSALAVIIPIISIALYIKFIPVFERNLQKLNNNTSRGKKDSKRLINAISKIVCLTKEERSFFTFATNIVKNEREFKLKVYPSLGFSIIFPFIFIFNDLRSKGWSKIAASKMYLTIYLCAILIPTLITMMKFSGKYKAAWIYKVLPIKETASIFKGTLKAFIIKLLIPIFIVESIIFMGIFGLRIFDDLILVLLNMLLYVVLCFKFTKKALPFSQSYEVAQQGEEVLSTLGLMMLLGALWLIHYVCALNSYGVYMCILVMISIDAIAWRKAFVI</sequence>
<reference evidence="3" key="1">
    <citation type="submission" date="2015-08" db="EMBL/GenBank/DDBJ databases">
        <title>Genome sequence of the strict anaerobe Clostridium homopropionicum LuHBu1 (DSM 5847T).</title>
        <authorList>
            <person name="Poehlein A."/>
            <person name="Beck M."/>
            <person name="Schiel-Bengelsdorf B."/>
            <person name="Bengelsdorf F.R."/>
            <person name="Daniel R."/>
            <person name="Duerre P."/>
        </authorList>
    </citation>
    <scope>NUCLEOTIDE SEQUENCE [LARGE SCALE GENOMIC DNA]</scope>
    <source>
        <strain evidence="3">DSM 5847</strain>
    </source>
</reference>
<feature type="transmembrane region" description="Helical" evidence="1">
    <location>
        <begin position="431"/>
        <end position="453"/>
    </location>
</feature>
<feature type="transmembrane region" description="Helical" evidence="1">
    <location>
        <begin position="459"/>
        <end position="476"/>
    </location>
</feature>
<feature type="transmembrane region" description="Helical" evidence="1">
    <location>
        <begin position="95"/>
        <end position="118"/>
    </location>
</feature>
<feature type="transmembrane region" description="Helical" evidence="1">
    <location>
        <begin position="68"/>
        <end position="89"/>
    </location>
</feature>